<dbReference type="EMBL" id="JAARQN010000005">
    <property type="protein sequence ID" value="MBC1457736.1"/>
    <property type="molecule type" value="Genomic_DNA"/>
</dbReference>
<dbReference type="InterPro" id="IPR032675">
    <property type="entry name" value="LRR_dom_sf"/>
</dbReference>
<dbReference type="InterPro" id="IPR001611">
    <property type="entry name" value="Leu-rich_rpt"/>
</dbReference>
<dbReference type="PROSITE" id="PS51450">
    <property type="entry name" value="LRR"/>
    <property type="match status" value="3"/>
</dbReference>
<dbReference type="Pfam" id="PF12799">
    <property type="entry name" value="LRR_4"/>
    <property type="match status" value="1"/>
</dbReference>
<reference evidence="3 4" key="1">
    <citation type="submission" date="2020-03" db="EMBL/GenBank/DDBJ databases">
        <title>Soil Listeria distribution.</title>
        <authorList>
            <person name="Liao J."/>
            <person name="Wiedmann M."/>
        </authorList>
    </citation>
    <scope>NUCLEOTIDE SEQUENCE [LARGE SCALE GENOMIC DNA]</scope>
    <source>
        <strain evidence="3 4">FSL L7-1614</strain>
    </source>
</reference>
<dbReference type="InterPro" id="IPR006626">
    <property type="entry name" value="PbH1"/>
</dbReference>
<proteinExistence type="predicted"/>
<evidence type="ECO:0000256" key="2">
    <source>
        <dbReference type="ARBA" id="ARBA00022737"/>
    </source>
</evidence>
<gene>
    <name evidence="3" type="ORF">HB850_08200</name>
</gene>
<comment type="caution">
    <text evidence="3">The sequence shown here is derived from an EMBL/GenBank/DDBJ whole genome shotgun (WGS) entry which is preliminary data.</text>
</comment>
<dbReference type="Proteomes" id="UP000569903">
    <property type="component" value="Unassembled WGS sequence"/>
</dbReference>
<dbReference type="SUPFAM" id="SSF52075">
    <property type="entry name" value="Outer arm dynein light chain 1"/>
    <property type="match status" value="1"/>
</dbReference>
<dbReference type="SUPFAM" id="SSF51126">
    <property type="entry name" value="Pectin lyase-like"/>
    <property type="match status" value="1"/>
</dbReference>
<evidence type="ECO:0000256" key="1">
    <source>
        <dbReference type="ARBA" id="ARBA00022614"/>
    </source>
</evidence>
<name>A0A841YYW2_9LIST</name>
<dbReference type="InterPro" id="IPR011050">
    <property type="entry name" value="Pectin_lyase_fold/virulence"/>
</dbReference>
<sequence length="1137" mass="124918">MFKKKGILLGLYILLGICFWDIKGETQVHASTLESYRTLFPDITLAQEVYRTIHPEIEEEEEMDLNRSVTKEELAHVKTVTDYTRGLRIQNLTGIEHLPALETLYLEGDQTGKINSLQGIETLKQLRVLSLKNERLTSIDSLQHLPQLEEVNLVGNEIEDVTPLAGLTSLTVLNISGNKVMDLRALRDLAVVKTHGFQALSQAVTKEATTTGENQWMSIWDENGHPLSPVGFTGNLEPSGETSFYWTTPGTNKAWYGGSSASSASFSVFVTQEVRGEKLDPPVGIRAASSTPEGTPLMLLNADGQEITGNRFFLKVPNSNDSVIEANNSDAIEEALVVLNQLPSNSSQHKGTLIIPEGNWQVMRQIKVLEGITIQGESTTTALTRRPDYFEKGREDRNFQYDSLVRLYNYTTIKQLRLDGQRTLTDKPTSELYYQNGITLHGQYEPEGTVPPPLSQYQHDILIQDVQIENFNGTGIMADLVYDVTIEGTEAPTPSSHPMAVDNMGHDGIMVYSGKNVRMHQTLVRKLGHDKGDSVRAHFYGIAASMRKISKPNGLEQTISQAQLLFPVSENITVEKNVVLENPYWEGIDGHSVQNYTIRENVVIGADRAIVIGGQEYSQRYFFPSQQVRITHNRINQPQDREAWVSHTPTSQAGIVVWGTTDDTPLFDSVGNVLPKIETNKGYTEDTLIAYNTIDAIYPREVDTLFFGGIAIKLTRQLTIEQNKIGLERPHSVQVAGISLTSSNMGFVITDNQFGAIGYLETATGGKAKAVPSLRDVFSPIAFREMHNAHTDTAMPSAKDRTSRIERNVAASWNPSIIGDTKFGERSNNRFSGGETNAFQDTTTGEGVTTLTRVASAYGVTQVQWLPSFGTVEGKAGNDIARVDIYAAPIADLADLDTGKRVPIATANVDASGTFQVTGVDGAALGASSLLLVARNKHANPLYQYAVTQQLLIPSYRLTVSPYPLDSQDIVGLYDPAATKVVLYVNGVAKKSGALDASTGSYRISAKGLIDTAIQDVELVMVRGSSEILHRVKVRVEDPLTVEPYVIGEPYVRGQFPRGVTKVVLYVDGVAKKSGALQSNDPNRPYLISAQGLITNPKQVVEVVASDGNVVRERLIVPVSTTPIQTIKEYEYVQANE</sequence>
<dbReference type="InterPro" id="IPR012334">
    <property type="entry name" value="Pectin_lyas_fold"/>
</dbReference>
<dbReference type="Gene3D" id="3.80.10.10">
    <property type="entry name" value="Ribonuclease Inhibitor"/>
    <property type="match status" value="1"/>
</dbReference>
<dbReference type="InterPro" id="IPR050836">
    <property type="entry name" value="SDS22/Internalin_LRR"/>
</dbReference>
<evidence type="ECO:0000313" key="3">
    <source>
        <dbReference type="EMBL" id="MBC1457736.1"/>
    </source>
</evidence>
<dbReference type="PANTHER" id="PTHR46652:SF3">
    <property type="entry name" value="LEUCINE-RICH REPEAT-CONTAINING PROTEIN 9"/>
    <property type="match status" value="1"/>
</dbReference>
<evidence type="ECO:0000313" key="4">
    <source>
        <dbReference type="Proteomes" id="UP000569903"/>
    </source>
</evidence>
<keyword evidence="1" id="KW-0433">Leucine-rich repeat</keyword>
<dbReference type="PANTHER" id="PTHR46652">
    <property type="entry name" value="LEUCINE-RICH REPEAT AND IQ DOMAIN-CONTAINING PROTEIN 1-RELATED"/>
    <property type="match status" value="1"/>
</dbReference>
<dbReference type="AlphaFoldDB" id="A0A841YYW2"/>
<accession>A0A841YYW2</accession>
<dbReference type="RefSeq" id="WP_185388996.1">
    <property type="nucleotide sequence ID" value="NZ_JAARQN010000005.1"/>
</dbReference>
<keyword evidence="2" id="KW-0677">Repeat</keyword>
<protein>
    <submittedName>
        <fullName evidence="3">Leucine-rich repeat domain-containing protein</fullName>
    </submittedName>
</protein>
<organism evidence="3 4">
    <name type="scientific">Listeria newyorkensis</name>
    <dbReference type="NCBI Taxonomy" id="1497681"/>
    <lineage>
        <taxon>Bacteria</taxon>
        <taxon>Bacillati</taxon>
        <taxon>Bacillota</taxon>
        <taxon>Bacilli</taxon>
        <taxon>Bacillales</taxon>
        <taxon>Listeriaceae</taxon>
        <taxon>Listeria</taxon>
    </lineage>
</organism>
<dbReference type="Gene3D" id="2.160.20.10">
    <property type="entry name" value="Single-stranded right-handed beta-helix, Pectin lyase-like"/>
    <property type="match status" value="2"/>
</dbReference>
<dbReference type="SMART" id="SM00710">
    <property type="entry name" value="PbH1"/>
    <property type="match status" value="4"/>
</dbReference>
<dbReference type="InterPro" id="IPR025875">
    <property type="entry name" value="Leu-rich_rpt_4"/>
</dbReference>